<dbReference type="InterPro" id="IPR036188">
    <property type="entry name" value="FAD/NAD-bd_sf"/>
</dbReference>
<organism evidence="3 4">
    <name type="scientific">Sphaerotilus uruguayifluvii</name>
    <dbReference type="NCBI Taxonomy" id="2735897"/>
    <lineage>
        <taxon>Bacteria</taxon>
        <taxon>Pseudomonadati</taxon>
        <taxon>Pseudomonadota</taxon>
        <taxon>Betaproteobacteria</taxon>
        <taxon>Burkholderiales</taxon>
        <taxon>Sphaerotilaceae</taxon>
        <taxon>Sphaerotilus</taxon>
    </lineage>
</organism>
<proteinExistence type="predicted"/>
<name>A0ABX2G1G3_9BURK</name>
<dbReference type="PANTHER" id="PTHR16128:SF5">
    <property type="entry name" value="FAD_NAD(P)-BINDING OXIDOREDUCTASE FAMILY PROTEIN"/>
    <property type="match status" value="1"/>
</dbReference>
<evidence type="ECO:0000259" key="2">
    <source>
        <dbReference type="Pfam" id="PF01593"/>
    </source>
</evidence>
<dbReference type="InterPro" id="IPR002937">
    <property type="entry name" value="Amino_oxidase"/>
</dbReference>
<dbReference type="SUPFAM" id="SSF51905">
    <property type="entry name" value="FAD/NAD(P)-binding domain"/>
    <property type="match status" value="1"/>
</dbReference>
<feature type="region of interest" description="Disordered" evidence="1">
    <location>
        <begin position="337"/>
        <end position="361"/>
    </location>
</feature>
<gene>
    <name evidence="3" type="ORF">HNQ01_001881</name>
</gene>
<comment type="caution">
    <text evidence="3">The sequence shown here is derived from an EMBL/GenBank/DDBJ whole genome shotgun (WGS) entry which is preliminary data.</text>
</comment>
<dbReference type="RefSeq" id="WP_173805123.1">
    <property type="nucleotide sequence ID" value="NZ_JABSNM010000007.1"/>
</dbReference>
<feature type="region of interest" description="Disordered" evidence="1">
    <location>
        <begin position="43"/>
        <end position="63"/>
    </location>
</feature>
<evidence type="ECO:0000313" key="3">
    <source>
        <dbReference type="EMBL" id="NRT56145.1"/>
    </source>
</evidence>
<reference evidence="3 4" key="1">
    <citation type="submission" date="2020-05" db="EMBL/GenBank/DDBJ databases">
        <title>Genomic Encyclopedia of Type Strains, Phase IV (KMG-V): Genome sequencing to study the core and pangenomes of soil and plant-associated prokaryotes.</title>
        <authorList>
            <person name="Whitman W."/>
        </authorList>
    </citation>
    <scope>NUCLEOTIDE SEQUENCE [LARGE SCALE GENOMIC DNA]</scope>
    <source>
        <strain evidence="3 4">C29</strain>
    </source>
</reference>
<evidence type="ECO:0000256" key="1">
    <source>
        <dbReference type="SAM" id="MobiDB-lite"/>
    </source>
</evidence>
<dbReference type="PANTHER" id="PTHR16128">
    <property type="entry name" value="FAD/NAD(P)-BINDING OXIDOREDUCTASE FAMILY PROTEIN"/>
    <property type="match status" value="1"/>
</dbReference>
<dbReference type="Proteomes" id="UP001516061">
    <property type="component" value="Unassembled WGS sequence"/>
</dbReference>
<protein>
    <recommendedName>
        <fullName evidence="2">Amine oxidase domain-containing protein</fullName>
    </recommendedName>
</protein>
<dbReference type="EMBL" id="JABSNM010000007">
    <property type="protein sequence ID" value="NRT56145.1"/>
    <property type="molecule type" value="Genomic_DNA"/>
</dbReference>
<accession>A0ABX2G1G3</accession>
<feature type="domain" description="Amine oxidase" evidence="2">
    <location>
        <begin position="103"/>
        <end position="336"/>
    </location>
</feature>
<keyword evidence="4" id="KW-1185">Reference proteome</keyword>
<dbReference type="Pfam" id="PF13450">
    <property type="entry name" value="NAD_binding_8"/>
    <property type="match status" value="1"/>
</dbReference>
<evidence type="ECO:0000313" key="4">
    <source>
        <dbReference type="Proteomes" id="UP001516061"/>
    </source>
</evidence>
<dbReference type="Gene3D" id="3.90.660.10">
    <property type="match status" value="1"/>
</dbReference>
<dbReference type="Pfam" id="PF01593">
    <property type="entry name" value="Amino_oxidase"/>
    <property type="match status" value="1"/>
</dbReference>
<sequence>MSSSCHETPAAPLPRVAVIGAGIAGAMCARRLADAGARVTLHDKARGPGGRMSTRRHGDGAEARHLDHGATGFESHSLDLLPWLRQGVAQGWLRRWNAVRPEGTEPSRWVAVPGMNELVRRLLHGLPLQAGRAVVALHRDDAGWQVQLDGEAAPGPQRHDAIVLAMPPRQAAALLASHQPDWAMQALQARMQPCWTLMAETDEPPAWDFSLARPAHGPLELLVRDDLKPGRLRRPGRALWVAQARADWSNAQVDLPAEAVAARLLDALRAEVNPGGDLRPHFATAHRWLYARPEPLLRAGPACWWEAGQGLGVCGDFLGGGTVELAALSGLDLAERIGREPPRPAQERPPRAEAWRQEQPA</sequence>
<dbReference type="Gene3D" id="3.50.50.60">
    <property type="entry name" value="FAD/NAD(P)-binding domain"/>
    <property type="match status" value="1"/>
</dbReference>